<dbReference type="SMART" id="SM00829">
    <property type="entry name" value="PKS_ER"/>
    <property type="match status" value="1"/>
</dbReference>
<dbReference type="InterPro" id="IPR020843">
    <property type="entry name" value="ER"/>
</dbReference>
<dbReference type="GO" id="GO:0005737">
    <property type="term" value="C:cytoplasm"/>
    <property type="evidence" value="ECO:0007669"/>
    <property type="project" value="TreeGrafter"/>
</dbReference>
<evidence type="ECO:0000256" key="4">
    <source>
        <dbReference type="ARBA" id="ARBA00022833"/>
    </source>
</evidence>
<evidence type="ECO:0000256" key="6">
    <source>
        <dbReference type="RuleBase" id="RU361277"/>
    </source>
</evidence>
<evidence type="ECO:0000259" key="7">
    <source>
        <dbReference type="SMART" id="SM00829"/>
    </source>
</evidence>
<evidence type="ECO:0000256" key="3">
    <source>
        <dbReference type="ARBA" id="ARBA00022723"/>
    </source>
</evidence>
<keyword evidence="4 6" id="KW-0862">Zinc</keyword>
<dbReference type="PANTHER" id="PTHR43161:SF23">
    <property type="entry name" value="(R,R)-BUTANEDIOL DEHYDROGENASE-RELATED"/>
    <property type="match status" value="1"/>
</dbReference>
<keyword evidence="3 6" id="KW-0479">Metal-binding</keyword>
<dbReference type="Pfam" id="PF00107">
    <property type="entry name" value="ADH_zinc_N"/>
    <property type="match status" value="1"/>
</dbReference>
<gene>
    <name evidence="8" type="primary">Q8NJS2</name>
</gene>
<proteinExistence type="inferred from homology"/>
<dbReference type="InterPro" id="IPR002328">
    <property type="entry name" value="ADH_Zn_CS"/>
</dbReference>
<dbReference type="GO" id="GO:0000721">
    <property type="term" value="F:(R,R)-butanediol dehydrogenase activity"/>
    <property type="evidence" value="ECO:0007669"/>
    <property type="project" value="TreeGrafter"/>
</dbReference>
<dbReference type="AlphaFoldDB" id="A0A5K1K5Z7"/>
<dbReference type="Gene3D" id="3.90.180.10">
    <property type="entry name" value="Medium-chain alcohol dehydrogenases, catalytic domain"/>
    <property type="match status" value="2"/>
</dbReference>
<comment type="cofactor">
    <cofactor evidence="1 6">
        <name>Zn(2+)</name>
        <dbReference type="ChEBI" id="CHEBI:29105"/>
    </cofactor>
</comment>
<dbReference type="InterPro" id="IPR013149">
    <property type="entry name" value="ADH-like_C"/>
</dbReference>
<evidence type="ECO:0000256" key="2">
    <source>
        <dbReference type="ARBA" id="ARBA00008072"/>
    </source>
</evidence>
<evidence type="ECO:0000313" key="8">
    <source>
        <dbReference type="EMBL" id="VWP01421.1"/>
    </source>
</evidence>
<dbReference type="GO" id="GO:0008270">
    <property type="term" value="F:zinc ion binding"/>
    <property type="evidence" value="ECO:0007669"/>
    <property type="project" value="InterPro"/>
</dbReference>
<keyword evidence="5" id="KW-0560">Oxidoreductase</keyword>
<dbReference type="EMBL" id="LR729357">
    <property type="protein sequence ID" value="VWP01421.1"/>
    <property type="molecule type" value="Genomic_DNA"/>
</dbReference>
<dbReference type="SUPFAM" id="SSF51735">
    <property type="entry name" value="NAD(P)-binding Rossmann-fold domains"/>
    <property type="match status" value="1"/>
</dbReference>
<dbReference type="InterPro" id="IPR013154">
    <property type="entry name" value="ADH-like_N"/>
</dbReference>
<dbReference type="GO" id="GO:0034079">
    <property type="term" value="P:butanediol biosynthetic process"/>
    <property type="evidence" value="ECO:0007669"/>
    <property type="project" value="TreeGrafter"/>
</dbReference>
<dbReference type="PANTHER" id="PTHR43161">
    <property type="entry name" value="SORBITOL DEHYDROGENASE"/>
    <property type="match status" value="1"/>
</dbReference>
<dbReference type="InterPro" id="IPR036291">
    <property type="entry name" value="NAD(P)-bd_dom_sf"/>
</dbReference>
<comment type="similarity">
    <text evidence="2 6">Belongs to the zinc-containing alcohol dehydrogenase family.</text>
</comment>
<protein>
    <submittedName>
        <fullName evidence="8">Aspartyl proteinase</fullName>
    </submittedName>
</protein>
<organism evidence="8">
    <name type="scientific">Ganoderma boninense</name>
    <dbReference type="NCBI Taxonomy" id="34458"/>
    <lineage>
        <taxon>Eukaryota</taxon>
        <taxon>Fungi</taxon>
        <taxon>Dikarya</taxon>
        <taxon>Basidiomycota</taxon>
        <taxon>Agaricomycotina</taxon>
        <taxon>Agaricomycetes</taxon>
        <taxon>Polyporales</taxon>
        <taxon>Polyporaceae</taxon>
        <taxon>Ganoderma</taxon>
    </lineage>
</organism>
<feature type="domain" description="Enoyl reductase (ER)" evidence="7">
    <location>
        <begin position="8"/>
        <end position="322"/>
    </location>
</feature>
<dbReference type="Pfam" id="PF08240">
    <property type="entry name" value="ADH_N"/>
    <property type="match status" value="1"/>
</dbReference>
<reference evidence="8" key="1">
    <citation type="submission" date="2019-10" db="EMBL/GenBank/DDBJ databases">
        <authorList>
            <person name="Nor Muhammad N."/>
        </authorList>
    </citation>
    <scope>NUCLEOTIDE SEQUENCE</scope>
</reference>
<evidence type="ECO:0000256" key="1">
    <source>
        <dbReference type="ARBA" id="ARBA00001947"/>
    </source>
</evidence>
<dbReference type="Gene3D" id="3.40.50.720">
    <property type="entry name" value="NAD(P)-binding Rossmann-like Domain"/>
    <property type="match status" value="1"/>
</dbReference>
<dbReference type="InterPro" id="IPR011032">
    <property type="entry name" value="GroES-like_sf"/>
</dbReference>
<accession>A0A5K1K5Z7</accession>
<dbReference type="PROSITE" id="PS00059">
    <property type="entry name" value="ADH_ZINC"/>
    <property type="match status" value="1"/>
</dbReference>
<name>A0A5K1K5Z7_9APHY</name>
<dbReference type="SUPFAM" id="SSF50129">
    <property type="entry name" value="GroES-like"/>
    <property type="match status" value="1"/>
</dbReference>
<evidence type="ECO:0000256" key="5">
    <source>
        <dbReference type="ARBA" id="ARBA00023002"/>
    </source>
</evidence>
<sequence>MRAICYHGPGDVRLEEIPEPQVGAQQVKIKVAWNGICGSDLHYYSHGLVKLPQEATLSPVVMGHEMSGTIVEVGPEVNTSRLRVGLNVVVYGKDACGGGLAEYISVDEDLVHVLPDGITRSQRPSMCYVVDVGALMEPLAVMWHAAKQSNMQAGDKVLILGAGPIGLLAARVVRVFGASWIAVSEPALKRRQLATLHGADVVYDPTAPGVDVAAAVREATGGHGADVVFDCAGHQDTLDTALHAVRPRGSVVNVAAWVGKPVLDIDAVTHREVRFTGALAYNRVHGEMLEAVAAGKFDGLENLITRRITLEELVEKGIKALMYEKDEQGCRKANVFAAAVKILVRPDL</sequence>